<evidence type="ECO:0000313" key="3">
    <source>
        <dbReference type="EMBL" id="ADB19020.1"/>
    </source>
</evidence>
<sequence precursor="true">MYRSLAWSLVCSLMLSGVAVAEDFKTIFDGKTLDGWKVTENKESIKVVDGAIVAKGNRSHAFYVGDDKPFKNFEFECEVMTLENSNGGIFFHTKVQEEGWPQQGHECQVNNTFERDPRKTASVYRAKDVLEAPAKDNEWFTYNIKVVDRKVTVTINGKVANEYEEAADKAGPMHISEGTFALQAHDPGSTVKYRNIRVKRLD</sequence>
<gene>
    <name evidence="3" type="ordered locus">Psta_4373</name>
</gene>
<keyword evidence="4" id="KW-1185">Reference proteome</keyword>
<feature type="signal peptide" evidence="1">
    <location>
        <begin position="1"/>
        <end position="21"/>
    </location>
</feature>
<dbReference type="GO" id="GO:0016787">
    <property type="term" value="F:hydrolase activity"/>
    <property type="evidence" value="ECO:0007669"/>
    <property type="project" value="InterPro"/>
</dbReference>
<dbReference type="InterPro" id="IPR010496">
    <property type="entry name" value="AL/BT2_dom"/>
</dbReference>
<evidence type="ECO:0000259" key="2">
    <source>
        <dbReference type="Pfam" id="PF06439"/>
    </source>
</evidence>
<accession>D2R558</accession>
<dbReference type="OrthoDB" id="242352at2"/>
<dbReference type="Pfam" id="PF06439">
    <property type="entry name" value="3keto-disac_hyd"/>
    <property type="match status" value="1"/>
</dbReference>
<evidence type="ECO:0000256" key="1">
    <source>
        <dbReference type="SAM" id="SignalP"/>
    </source>
</evidence>
<dbReference type="Gene3D" id="2.60.120.560">
    <property type="entry name" value="Exo-inulinase, domain 1"/>
    <property type="match status" value="1"/>
</dbReference>
<proteinExistence type="predicted"/>
<reference evidence="3 4" key="1">
    <citation type="journal article" date="2009" name="Stand. Genomic Sci.">
        <title>Complete genome sequence of Pirellula staleyi type strain (ATCC 27377).</title>
        <authorList>
            <person name="Clum A."/>
            <person name="Tindall B.J."/>
            <person name="Sikorski J."/>
            <person name="Ivanova N."/>
            <person name="Mavrommatis K."/>
            <person name="Lucas S."/>
            <person name="Glavina del Rio T."/>
            <person name="Nolan M."/>
            <person name="Chen F."/>
            <person name="Tice H."/>
            <person name="Pitluck S."/>
            <person name="Cheng J.F."/>
            <person name="Chertkov O."/>
            <person name="Brettin T."/>
            <person name="Han C."/>
            <person name="Detter J.C."/>
            <person name="Kuske C."/>
            <person name="Bruce D."/>
            <person name="Goodwin L."/>
            <person name="Ovchinikova G."/>
            <person name="Pati A."/>
            <person name="Mikhailova N."/>
            <person name="Chen A."/>
            <person name="Palaniappan K."/>
            <person name="Land M."/>
            <person name="Hauser L."/>
            <person name="Chang Y.J."/>
            <person name="Jeffries C.D."/>
            <person name="Chain P."/>
            <person name="Rohde M."/>
            <person name="Goker M."/>
            <person name="Bristow J."/>
            <person name="Eisen J.A."/>
            <person name="Markowitz V."/>
            <person name="Hugenholtz P."/>
            <person name="Kyrpides N.C."/>
            <person name="Klenk H.P."/>
            <person name="Lapidus A."/>
        </authorList>
    </citation>
    <scope>NUCLEOTIDE SEQUENCE [LARGE SCALE GENOMIC DNA]</scope>
    <source>
        <strain evidence="4">ATCC 27377 / DSM 6068 / ICPB 4128</strain>
    </source>
</reference>
<protein>
    <recommendedName>
        <fullName evidence="2">3-keto-alpha-glucoside-1,2-lyase/3-keto-2-hydroxy-glucal hydratase domain-containing protein</fullName>
    </recommendedName>
</protein>
<dbReference type="AlphaFoldDB" id="D2R558"/>
<feature type="chain" id="PRO_5003034635" description="3-keto-alpha-glucoside-1,2-lyase/3-keto-2-hydroxy-glucal hydratase domain-containing protein" evidence="1">
    <location>
        <begin position="22"/>
        <end position="202"/>
    </location>
</feature>
<dbReference type="HOGENOM" id="CLU_073042_2_0_0"/>
<dbReference type="eggNOG" id="COG1387">
    <property type="taxonomic scope" value="Bacteria"/>
</dbReference>
<name>D2R558_PIRSD</name>
<dbReference type="Proteomes" id="UP000001887">
    <property type="component" value="Chromosome"/>
</dbReference>
<keyword evidence="1" id="KW-0732">Signal</keyword>
<organism evidence="3 4">
    <name type="scientific">Pirellula staleyi (strain ATCC 27377 / DSM 6068 / ICPB 4128)</name>
    <name type="common">Pirella staleyi</name>
    <dbReference type="NCBI Taxonomy" id="530564"/>
    <lineage>
        <taxon>Bacteria</taxon>
        <taxon>Pseudomonadati</taxon>
        <taxon>Planctomycetota</taxon>
        <taxon>Planctomycetia</taxon>
        <taxon>Pirellulales</taxon>
        <taxon>Pirellulaceae</taxon>
        <taxon>Pirellula</taxon>
    </lineage>
</organism>
<feature type="domain" description="3-keto-alpha-glucoside-1,2-lyase/3-keto-2-hydroxy-glucal hydratase" evidence="2">
    <location>
        <begin position="23"/>
        <end position="199"/>
    </location>
</feature>
<evidence type="ECO:0000313" key="4">
    <source>
        <dbReference type="Proteomes" id="UP000001887"/>
    </source>
</evidence>
<dbReference type="EMBL" id="CP001848">
    <property type="protein sequence ID" value="ADB19020.1"/>
    <property type="molecule type" value="Genomic_DNA"/>
</dbReference>
<dbReference type="STRING" id="530564.Psta_4373"/>
<dbReference type="KEGG" id="psl:Psta_4373"/>